<proteinExistence type="predicted"/>
<dbReference type="EMBL" id="JAPMOU010000063">
    <property type="protein sequence ID" value="MDE1465428.1"/>
    <property type="molecule type" value="Genomic_DNA"/>
</dbReference>
<dbReference type="SUPFAM" id="SSF55729">
    <property type="entry name" value="Acyl-CoA N-acyltransferases (Nat)"/>
    <property type="match status" value="1"/>
</dbReference>
<keyword evidence="2" id="KW-1185">Reference proteome</keyword>
<comment type="caution">
    <text evidence="1">The sequence shown here is derived from an EMBL/GenBank/DDBJ whole genome shotgun (WGS) entry which is preliminary data.</text>
</comment>
<sequence>MITYLIDIGTVKAIEFRCLEQNKGSIKVAIRTGATHLSTIPDYICLDHTLQSLKIFQLQLIT</sequence>
<gene>
    <name evidence="1" type="ORF">ORQ98_26025</name>
</gene>
<reference evidence="1 2" key="1">
    <citation type="submission" date="2022-11" db="EMBL/GenBank/DDBJ databases">
        <title>Spartinivicinus poritis sp. nov., isolated from scleractinian coral Porites lutea.</title>
        <authorList>
            <person name="Zhang G."/>
            <person name="Cai L."/>
            <person name="Wei Q."/>
        </authorList>
    </citation>
    <scope>NUCLEOTIDE SEQUENCE [LARGE SCALE GENOMIC DNA]</scope>
    <source>
        <strain evidence="1 2">A2-2</strain>
    </source>
</reference>
<evidence type="ECO:0000313" key="1">
    <source>
        <dbReference type="EMBL" id="MDE1465428.1"/>
    </source>
</evidence>
<evidence type="ECO:0000313" key="2">
    <source>
        <dbReference type="Proteomes" id="UP001528823"/>
    </source>
</evidence>
<organism evidence="1 2">
    <name type="scientific">Spartinivicinus poritis</name>
    <dbReference type="NCBI Taxonomy" id="2994640"/>
    <lineage>
        <taxon>Bacteria</taxon>
        <taxon>Pseudomonadati</taxon>
        <taxon>Pseudomonadota</taxon>
        <taxon>Gammaproteobacteria</taxon>
        <taxon>Oceanospirillales</taxon>
        <taxon>Zooshikellaceae</taxon>
        <taxon>Spartinivicinus</taxon>
    </lineage>
</organism>
<dbReference type="Proteomes" id="UP001528823">
    <property type="component" value="Unassembled WGS sequence"/>
</dbReference>
<dbReference type="InterPro" id="IPR016181">
    <property type="entry name" value="Acyl_CoA_acyltransferase"/>
</dbReference>
<name>A0ABT5UGE5_9GAMM</name>
<protein>
    <submittedName>
        <fullName evidence="1">Uncharacterized protein</fullName>
    </submittedName>
</protein>
<accession>A0ABT5UGE5</accession>